<dbReference type="NCBIfam" id="TIGR00041">
    <property type="entry name" value="DTMP_kinase"/>
    <property type="match status" value="1"/>
</dbReference>
<keyword evidence="4 8" id="KW-0547">Nucleotide-binding</keyword>
<dbReference type="CDD" id="cd01672">
    <property type="entry name" value="TMPK"/>
    <property type="match status" value="1"/>
</dbReference>
<dbReference type="Gene3D" id="3.40.50.300">
    <property type="entry name" value="P-loop containing nucleotide triphosphate hydrolases"/>
    <property type="match status" value="1"/>
</dbReference>
<dbReference type="GO" id="GO:0006235">
    <property type="term" value="P:dTTP biosynthetic process"/>
    <property type="evidence" value="ECO:0007669"/>
    <property type="project" value="UniProtKB-UniRule"/>
</dbReference>
<accession>A0A1F4XRT5</accession>
<dbReference type="GO" id="GO:0006227">
    <property type="term" value="P:dUDP biosynthetic process"/>
    <property type="evidence" value="ECO:0007669"/>
    <property type="project" value="TreeGrafter"/>
</dbReference>
<feature type="domain" description="Thymidylate kinase-like" evidence="9">
    <location>
        <begin position="8"/>
        <end position="196"/>
    </location>
</feature>
<evidence type="ECO:0000256" key="3">
    <source>
        <dbReference type="ARBA" id="ARBA00022727"/>
    </source>
</evidence>
<reference evidence="10 11" key="1">
    <citation type="journal article" date="2016" name="Nat. Commun.">
        <title>Thousands of microbial genomes shed light on interconnected biogeochemical processes in an aquifer system.</title>
        <authorList>
            <person name="Anantharaman K."/>
            <person name="Brown C.T."/>
            <person name="Hug L.A."/>
            <person name="Sharon I."/>
            <person name="Castelle C.J."/>
            <person name="Probst A.J."/>
            <person name="Thomas B.C."/>
            <person name="Singh A."/>
            <person name="Wilkins M.J."/>
            <person name="Karaoz U."/>
            <person name="Brodie E.L."/>
            <person name="Williams K.H."/>
            <person name="Hubbard S.S."/>
            <person name="Banfield J.F."/>
        </authorList>
    </citation>
    <scope>NUCLEOTIDE SEQUENCE [LARGE SCALE GENOMIC DNA]</scope>
</reference>
<dbReference type="EC" id="2.7.4.9" evidence="8"/>
<evidence type="ECO:0000256" key="4">
    <source>
        <dbReference type="ARBA" id="ARBA00022741"/>
    </source>
</evidence>
<dbReference type="PANTHER" id="PTHR10344:SF4">
    <property type="entry name" value="UMP-CMP KINASE 2, MITOCHONDRIAL"/>
    <property type="match status" value="1"/>
</dbReference>
<dbReference type="GO" id="GO:0006233">
    <property type="term" value="P:dTDP biosynthetic process"/>
    <property type="evidence" value="ECO:0007669"/>
    <property type="project" value="InterPro"/>
</dbReference>
<dbReference type="InterPro" id="IPR027417">
    <property type="entry name" value="P-loop_NTPase"/>
</dbReference>
<dbReference type="InterPro" id="IPR039430">
    <property type="entry name" value="Thymidylate_kin-like_dom"/>
</dbReference>
<dbReference type="AlphaFoldDB" id="A0A1F4XRT5"/>
<evidence type="ECO:0000259" key="9">
    <source>
        <dbReference type="Pfam" id="PF02223"/>
    </source>
</evidence>
<sequence length="205" mass="23225">MKGKYIVIEGGEGAGKDTHIDRLRAEFGDQNFVYTREPGGTELGKTLRNMLLHNSHGDIKLPTELLLFLADRAQHVEELIKPSLTAGKNVISNRSWISFLAYQIHGRAQFDWEPIVVEVLKKVFDGCPTDLVIILDVPYEVGHGRMVKMGKLFDTMESMPRESHERIRQAFLKLAKDLPQSRVIDASRSVDEVWRDVKTAVQSVI</sequence>
<dbReference type="SUPFAM" id="SSF52540">
    <property type="entry name" value="P-loop containing nucleoside triphosphate hydrolases"/>
    <property type="match status" value="1"/>
</dbReference>
<comment type="caution">
    <text evidence="10">The sequence shown here is derived from an EMBL/GenBank/DDBJ whole genome shotgun (WGS) entry which is preliminary data.</text>
</comment>
<keyword evidence="6 8" id="KW-0067">ATP-binding</keyword>
<dbReference type="InterPro" id="IPR018094">
    <property type="entry name" value="Thymidylate_kinase"/>
</dbReference>
<keyword evidence="5 8" id="KW-0418">Kinase</keyword>
<evidence type="ECO:0000256" key="2">
    <source>
        <dbReference type="ARBA" id="ARBA00022679"/>
    </source>
</evidence>
<evidence type="ECO:0000256" key="6">
    <source>
        <dbReference type="ARBA" id="ARBA00022840"/>
    </source>
</evidence>
<evidence type="ECO:0000256" key="8">
    <source>
        <dbReference type="HAMAP-Rule" id="MF_00165"/>
    </source>
</evidence>
<keyword evidence="2 8" id="KW-0808">Transferase</keyword>
<dbReference type="PANTHER" id="PTHR10344">
    <property type="entry name" value="THYMIDYLATE KINASE"/>
    <property type="match status" value="1"/>
</dbReference>
<comment type="caution">
    <text evidence="8">Lacks conserved residue(s) required for the propagation of feature annotation.</text>
</comment>
<evidence type="ECO:0000313" key="10">
    <source>
        <dbReference type="EMBL" id="OGC84417.1"/>
    </source>
</evidence>
<comment type="function">
    <text evidence="8">Phosphorylation of dTMP to form dTDP in both de novo and salvage pathways of dTTP synthesis.</text>
</comment>
<dbReference type="GO" id="GO:0004798">
    <property type="term" value="F:dTMP kinase activity"/>
    <property type="evidence" value="ECO:0007669"/>
    <property type="project" value="UniProtKB-UniRule"/>
</dbReference>
<comment type="catalytic activity">
    <reaction evidence="7 8">
        <text>dTMP + ATP = dTDP + ADP</text>
        <dbReference type="Rhea" id="RHEA:13517"/>
        <dbReference type="ChEBI" id="CHEBI:30616"/>
        <dbReference type="ChEBI" id="CHEBI:58369"/>
        <dbReference type="ChEBI" id="CHEBI:63528"/>
        <dbReference type="ChEBI" id="CHEBI:456216"/>
        <dbReference type="EC" id="2.7.4.9"/>
    </reaction>
</comment>
<comment type="similarity">
    <text evidence="1 8">Belongs to the thymidylate kinase family.</text>
</comment>
<evidence type="ECO:0000256" key="1">
    <source>
        <dbReference type="ARBA" id="ARBA00009776"/>
    </source>
</evidence>
<dbReference type="GO" id="GO:0005524">
    <property type="term" value="F:ATP binding"/>
    <property type="evidence" value="ECO:0007669"/>
    <property type="project" value="UniProtKB-UniRule"/>
</dbReference>
<dbReference type="GO" id="GO:0005829">
    <property type="term" value="C:cytosol"/>
    <property type="evidence" value="ECO:0007669"/>
    <property type="project" value="TreeGrafter"/>
</dbReference>
<dbReference type="EMBL" id="MEWW01000016">
    <property type="protein sequence ID" value="OGC84417.1"/>
    <property type="molecule type" value="Genomic_DNA"/>
</dbReference>
<evidence type="ECO:0000256" key="5">
    <source>
        <dbReference type="ARBA" id="ARBA00022777"/>
    </source>
</evidence>
<evidence type="ECO:0000313" key="11">
    <source>
        <dbReference type="Proteomes" id="UP000178091"/>
    </source>
</evidence>
<dbReference type="HAMAP" id="MF_00165">
    <property type="entry name" value="Thymidylate_kinase"/>
    <property type="match status" value="1"/>
</dbReference>
<gene>
    <name evidence="8" type="primary">tmk</name>
    <name evidence="10" type="ORF">A3F55_00355</name>
</gene>
<evidence type="ECO:0000256" key="7">
    <source>
        <dbReference type="ARBA" id="ARBA00048743"/>
    </source>
</evidence>
<dbReference type="Pfam" id="PF02223">
    <property type="entry name" value="Thymidylate_kin"/>
    <property type="match status" value="1"/>
</dbReference>
<proteinExistence type="inferred from homology"/>
<name>A0A1F4XRT5_9BACT</name>
<organism evidence="10 11">
    <name type="scientific">Candidatus Adlerbacteria bacterium RIFCSPHIGHO2_12_FULL_53_18</name>
    <dbReference type="NCBI Taxonomy" id="1797242"/>
    <lineage>
        <taxon>Bacteria</taxon>
        <taxon>Candidatus Adleribacteriota</taxon>
    </lineage>
</organism>
<protein>
    <recommendedName>
        <fullName evidence="8">Thymidylate kinase</fullName>
        <ecNumber evidence="8">2.7.4.9</ecNumber>
    </recommendedName>
    <alternativeName>
        <fullName evidence="8">dTMP kinase</fullName>
    </alternativeName>
</protein>
<keyword evidence="3 8" id="KW-0545">Nucleotide biosynthesis</keyword>
<dbReference type="Proteomes" id="UP000178091">
    <property type="component" value="Unassembled WGS sequence"/>
</dbReference>